<sequence length="162" mass="18180">MFLDLDDVLCINSPYGGYDVFAPDHPVDLWERLFHQPAVDTLLQIINEYRPLIVLTTSWLRFMDREGFEDLFRRTGLAQVAASLHPSAWEAPQAQGTTRLEAIDAWLAAHRHGERFVILDDELSGTGLRDSPLAERGLVAFCEVGVGLTPSHLDAIRRALGR</sequence>
<evidence type="ECO:0000313" key="1">
    <source>
        <dbReference type="EMBL" id="MDO1534417.1"/>
    </source>
</evidence>
<organism evidence="1 2">
    <name type="scientific">Variovorax ginsengisoli</name>
    <dbReference type="NCBI Taxonomy" id="363844"/>
    <lineage>
        <taxon>Bacteria</taxon>
        <taxon>Pseudomonadati</taxon>
        <taxon>Pseudomonadota</taxon>
        <taxon>Betaproteobacteria</taxon>
        <taxon>Burkholderiales</taxon>
        <taxon>Comamonadaceae</taxon>
        <taxon>Variovorax</taxon>
    </lineage>
</organism>
<dbReference type="Proteomes" id="UP001169027">
    <property type="component" value="Unassembled WGS sequence"/>
</dbReference>
<dbReference type="EMBL" id="JAUKVY010000014">
    <property type="protein sequence ID" value="MDO1534417.1"/>
    <property type="molecule type" value="Genomic_DNA"/>
</dbReference>
<dbReference type="RefSeq" id="WP_301812353.1">
    <property type="nucleotide sequence ID" value="NZ_JAUJZH010000014.1"/>
</dbReference>
<proteinExistence type="predicted"/>
<gene>
    <name evidence="1" type="ORF">Q2T77_19180</name>
</gene>
<reference evidence="1" key="1">
    <citation type="submission" date="2023-06" db="EMBL/GenBank/DDBJ databases">
        <authorList>
            <person name="Jiang Y."/>
            <person name="Liu Q."/>
        </authorList>
    </citation>
    <scope>NUCLEOTIDE SEQUENCE</scope>
    <source>
        <strain evidence="1">CGMCC 1.12090</strain>
    </source>
</reference>
<protein>
    <submittedName>
        <fullName evidence="1">HAD domain-containing protein</fullName>
    </submittedName>
</protein>
<comment type="caution">
    <text evidence="1">The sequence shown here is derived from an EMBL/GenBank/DDBJ whole genome shotgun (WGS) entry which is preliminary data.</text>
</comment>
<evidence type="ECO:0000313" key="2">
    <source>
        <dbReference type="Proteomes" id="UP001169027"/>
    </source>
</evidence>
<name>A0ABT8S671_9BURK</name>
<dbReference type="Pfam" id="PF18143">
    <property type="entry name" value="HAD_SAK_2"/>
    <property type="match status" value="1"/>
</dbReference>
<accession>A0ABT8S671</accession>
<keyword evidence="2" id="KW-1185">Reference proteome</keyword>